<evidence type="ECO:0000259" key="5">
    <source>
        <dbReference type="PROSITE" id="PS51387"/>
    </source>
</evidence>
<dbReference type="InterPro" id="IPR006094">
    <property type="entry name" value="Oxid_FAD_bind_N"/>
</dbReference>
<feature type="domain" description="FAD-binding PCMH-type" evidence="5">
    <location>
        <begin position="43"/>
        <end position="222"/>
    </location>
</feature>
<dbReference type="InterPro" id="IPR016167">
    <property type="entry name" value="FAD-bd_PCMH_sub1"/>
</dbReference>
<dbReference type="SUPFAM" id="SSF56176">
    <property type="entry name" value="FAD-binding/transporter-associated domain-like"/>
    <property type="match status" value="1"/>
</dbReference>
<organism evidence="6 7">
    <name type="scientific">Megasphaera lornae</name>
    <dbReference type="NCBI Taxonomy" id="1000568"/>
    <lineage>
        <taxon>Bacteria</taxon>
        <taxon>Bacillati</taxon>
        <taxon>Bacillota</taxon>
        <taxon>Negativicutes</taxon>
        <taxon>Veillonellales</taxon>
        <taxon>Veillonellaceae</taxon>
        <taxon>Megasphaera</taxon>
    </lineage>
</organism>
<accession>A0ABN0CZ28</accession>
<dbReference type="Gene3D" id="3.30.465.10">
    <property type="match status" value="1"/>
</dbReference>
<dbReference type="InterPro" id="IPR016164">
    <property type="entry name" value="FAD-linked_Oxase-like_C"/>
</dbReference>
<dbReference type="EMBL" id="AFIJ01000035">
    <property type="protein sequence ID" value="EGL39633.1"/>
    <property type="molecule type" value="Genomic_DNA"/>
</dbReference>
<dbReference type="Pfam" id="PF02913">
    <property type="entry name" value="FAD-oxidase_C"/>
    <property type="match status" value="1"/>
</dbReference>
<dbReference type="Gene3D" id="1.10.45.10">
    <property type="entry name" value="Vanillyl-alcohol Oxidase, Chain A, domain 4"/>
    <property type="match status" value="1"/>
</dbReference>
<comment type="cofactor">
    <cofactor evidence="1">
        <name>FAD</name>
        <dbReference type="ChEBI" id="CHEBI:57692"/>
    </cofactor>
</comment>
<evidence type="ECO:0000256" key="4">
    <source>
        <dbReference type="ARBA" id="ARBA00023002"/>
    </source>
</evidence>
<evidence type="ECO:0000256" key="2">
    <source>
        <dbReference type="ARBA" id="ARBA00022630"/>
    </source>
</evidence>
<dbReference type="PANTHER" id="PTHR42934">
    <property type="entry name" value="GLYCOLATE OXIDASE SUBUNIT GLCD"/>
    <property type="match status" value="1"/>
</dbReference>
<keyword evidence="2" id="KW-0285">Flavoprotein</keyword>
<dbReference type="InterPro" id="IPR016169">
    <property type="entry name" value="FAD-bd_PCMH_sub2"/>
</dbReference>
<dbReference type="Gene3D" id="3.30.43.10">
    <property type="entry name" value="Uridine Diphospho-n-acetylenolpyruvylglucosamine Reductase, domain 2"/>
    <property type="match status" value="1"/>
</dbReference>
<gene>
    <name evidence="6" type="ORF">HMPREF1039_1256</name>
</gene>
<dbReference type="RefSeq" id="WP_007391446.1">
    <property type="nucleotide sequence ID" value="NZ_AFIJ01000035.1"/>
</dbReference>
<dbReference type="PROSITE" id="PS51387">
    <property type="entry name" value="FAD_PCMH"/>
    <property type="match status" value="1"/>
</dbReference>
<dbReference type="Pfam" id="PF01565">
    <property type="entry name" value="FAD_binding_4"/>
    <property type="match status" value="1"/>
</dbReference>
<keyword evidence="4" id="KW-0560">Oxidoreductase</keyword>
<dbReference type="Gene3D" id="3.30.70.2740">
    <property type="match status" value="1"/>
</dbReference>
<sequence length="467" mass="50905">MSYEKVTASVQARLRQIVGAAYVLTEREKMLPYSHDEVTDPSYHHLPEAVVLPASADETAAVVKLANTCHIPVVPRGGGTGLACGAVPIYGGIVLSTERLNHICEIRPDGLYAVVEAGVRTADLQAAAEARGLFYAGDPCSGDSCCIGGNIATNAGGNRAVKYGTTRHQIYALQIVNPTGHILSVGAPLRKQSTGYCLEQLLAGSEGTLGIITQATLKLFPKPPYCSDILAVFPTAEAAVTLASTLLQKGILPTCVEFLDQTTLHAIADFLQEPLPGQADGHYVIIEMESADEDERDRHLLQLDEYCRAGGASQVLLAEYKKIWHLRKSFAEAVRAESLCVSKEDVVVPIEREAELLQKIAATTARYRLTVRLAAHAGDGNLHLNILKPPAEDYDAWQRRVQAHQQELYTYIYQLGGRLSGEHGIGYKRKQLMKKFTNPEELAMMKAIKQAWDPNNILNPGKIFDLP</sequence>
<dbReference type="SUPFAM" id="SSF55103">
    <property type="entry name" value="FAD-linked oxidases, C-terminal domain"/>
    <property type="match status" value="1"/>
</dbReference>
<dbReference type="Gene3D" id="3.30.70.2190">
    <property type="match status" value="1"/>
</dbReference>
<dbReference type="InterPro" id="IPR036318">
    <property type="entry name" value="FAD-bd_PCMH-like_sf"/>
</dbReference>
<dbReference type="Proteomes" id="UP000004018">
    <property type="component" value="Unassembled WGS sequence"/>
</dbReference>
<reference evidence="6 7" key="1">
    <citation type="submission" date="2011-04" db="EMBL/GenBank/DDBJ databases">
        <authorList>
            <person name="Harkins D.M."/>
            <person name="Madupu R."/>
            <person name="Durkin A.S."/>
            <person name="Torralba M."/>
            <person name="Methe B."/>
            <person name="Sutton G.G."/>
            <person name="Nelson K.E."/>
        </authorList>
    </citation>
    <scope>NUCLEOTIDE SEQUENCE [LARGE SCALE GENOMIC DNA]</scope>
    <source>
        <strain evidence="6 7">UPII 199-6</strain>
    </source>
</reference>
<keyword evidence="7" id="KW-1185">Reference proteome</keyword>
<keyword evidence="3" id="KW-0274">FAD</keyword>
<dbReference type="InterPro" id="IPR004113">
    <property type="entry name" value="FAD-bd_oxidored_4_C"/>
</dbReference>
<evidence type="ECO:0000256" key="1">
    <source>
        <dbReference type="ARBA" id="ARBA00001974"/>
    </source>
</evidence>
<dbReference type="InterPro" id="IPR051914">
    <property type="entry name" value="FAD-linked_OxidoTrans_Type4"/>
</dbReference>
<dbReference type="InterPro" id="IPR016166">
    <property type="entry name" value="FAD-bd_PCMH"/>
</dbReference>
<evidence type="ECO:0000313" key="6">
    <source>
        <dbReference type="EMBL" id="EGL39633.1"/>
    </source>
</evidence>
<evidence type="ECO:0000313" key="7">
    <source>
        <dbReference type="Proteomes" id="UP000004018"/>
    </source>
</evidence>
<dbReference type="InterPro" id="IPR016171">
    <property type="entry name" value="Vanillyl_alc_oxidase_C-sub2"/>
</dbReference>
<protein>
    <submittedName>
        <fullName evidence="6">Glycolate oxidase, subunit GlcD</fullName>
    </submittedName>
</protein>
<dbReference type="PANTHER" id="PTHR42934:SF2">
    <property type="entry name" value="GLYCOLATE OXIDASE SUBUNIT GLCD"/>
    <property type="match status" value="1"/>
</dbReference>
<name>A0ABN0CZ28_9FIRM</name>
<proteinExistence type="predicted"/>
<comment type="caution">
    <text evidence="6">The sequence shown here is derived from an EMBL/GenBank/DDBJ whole genome shotgun (WGS) entry which is preliminary data.</text>
</comment>
<evidence type="ECO:0000256" key="3">
    <source>
        <dbReference type="ARBA" id="ARBA00022827"/>
    </source>
</evidence>